<feature type="region of interest" description="Disordered" evidence="1">
    <location>
        <begin position="165"/>
        <end position="200"/>
    </location>
</feature>
<feature type="compositionally biased region" description="Low complexity" evidence="1">
    <location>
        <begin position="35"/>
        <end position="53"/>
    </location>
</feature>
<dbReference type="AlphaFoldDB" id="A0A445MEL6"/>
<evidence type="ECO:0000313" key="2">
    <source>
        <dbReference type="EMBL" id="RZR72649.1"/>
    </source>
</evidence>
<evidence type="ECO:0000256" key="1">
    <source>
        <dbReference type="SAM" id="MobiDB-lite"/>
    </source>
</evidence>
<dbReference type="EMBL" id="KV875730">
    <property type="protein sequence ID" value="RZR72649.1"/>
    <property type="molecule type" value="Genomic_DNA"/>
</dbReference>
<proteinExistence type="predicted"/>
<feature type="compositionally biased region" description="Basic and acidic residues" evidence="1">
    <location>
        <begin position="10"/>
        <end position="28"/>
    </location>
</feature>
<reference evidence="2" key="1">
    <citation type="journal article" date="2018" name="Data Brief">
        <title>Genome sequence data from 17 accessions of Ensete ventricosum, a staple food crop for millions in Ethiopia.</title>
        <authorList>
            <person name="Yemataw Z."/>
            <person name="Muzemil S."/>
            <person name="Ambachew D."/>
            <person name="Tripathi L."/>
            <person name="Tesfaye K."/>
            <person name="Chala A."/>
            <person name="Farbos A."/>
            <person name="O'Neill P."/>
            <person name="Moore K."/>
            <person name="Grant M."/>
            <person name="Studholme D.J."/>
        </authorList>
    </citation>
    <scope>NUCLEOTIDE SEQUENCE [LARGE SCALE GENOMIC DNA]</scope>
    <source>
        <tissue evidence="2">Leaf</tissue>
    </source>
</reference>
<feature type="compositionally biased region" description="Polar residues" evidence="1">
    <location>
        <begin position="55"/>
        <end position="70"/>
    </location>
</feature>
<sequence>MRIPSSSLTDGRRVRGGDKASGEEEARRVVRINCTRPFRPRASAAPTRATRPPEGSTSDADPGRTTSASKARTWKSGVGDSFISESPVGARYSSRRGPRRPHLEPLHVACVFWNLSKGSAMKVSCFIAVVLLFAVAAVDASSLPMDAEVNGGPTDTGRGMHAQLARRGGSWTSSKSRKVTGGEKLSHGHGRRTGKTVQGANDEDKMFNPGCISAEFCMKKKVICFKVCTRSSEKEPQNCPFKCVKCIPTC</sequence>
<name>A0A445MEL6_ENSVE</name>
<accession>A0A445MEL6</accession>
<gene>
    <name evidence="2" type="ORF">BHM03_00015539</name>
</gene>
<feature type="region of interest" description="Disordered" evidence="1">
    <location>
        <begin position="1"/>
        <end position="73"/>
    </location>
</feature>
<organism evidence="2">
    <name type="scientific">Ensete ventricosum</name>
    <name type="common">Abyssinian banana</name>
    <name type="synonym">Musa ensete</name>
    <dbReference type="NCBI Taxonomy" id="4639"/>
    <lineage>
        <taxon>Eukaryota</taxon>
        <taxon>Viridiplantae</taxon>
        <taxon>Streptophyta</taxon>
        <taxon>Embryophyta</taxon>
        <taxon>Tracheophyta</taxon>
        <taxon>Spermatophyta</taxon>
        <taxon>Magnoliopsida</taxon>
        <taxon>Liliopsida</taxon>
        <taxon>Zingiberales</taxon>
        <taxon>Musaceae</taxon>
        <taxon>Ensete</taxon>
    </lineage>
</organism>
<protein>
    <submittedName>
        <fullName evidence="2">Uncharacterized protein</fullName>
    </submittedName>
</protein>
<dbReference type="Proteomes" id="UP000290560">
    <property type="component" value="Unassembled WGS sequence"/>
</dbReference>